<proteinExistence type="predicted"/>
<keyword evidence="1" id="KW-0812">Transmembrane</keyword>
<protein>
    <recommendedName>
        <fullName evidence="4">Lipoprotein</fullName>
    </recommendedName>
</protein>
<keyword evidence="1" id="KW-1133">Transmembrane helix</keyword>
<feature type="transmembrane region" description="Helical" evidence="1">
    <location>
        <begin position="106"/>
        <end position="135"/>
    </location>
</feature>
<comment type="caution">
    <text evidence="2">The sequence shown here is derived from an EMBL/GenBank/DDBJ whole genome shotgun (WGS) entry which is preliminary data.</text>
</comment>
<reference evidence="2 3" key="1">
    <citation type="journal article" date="2019" name="Int. J. Syst. Evol. Microbiol.">
        <title>The Global Catalogue of Microorganisms (GCM) 10K type strain sequencing project: providing services to taxonomists for standard genome sequencing and annotation.</title>
        <authorList>
            <consortium name="The Broad Institute Genomics Platform"/>
            <consortium name="The Broad Institute Genome Sequencing Center for Infectious Disease"/>
            <person name="Wu L."/>
            <person name="Ma J."/>
        </authorList>
    </citation>
    <scope>NUCLEOTIDE SEQUENCE [LARGE SCALE GENOMIC DNA]</scope>
    <source>
        <strain evidence="2 3">JCM 7356</strain>
    </source>
</reference>
<accession>A0ABN3E9Q4</accession>
<evidence type="ECO:0000313" key="3">
    <source>
        <dbReference type="Proteomes" id="UP001500305"/>
    </source>
</evidence>
<gene>
    <name evidence="2" type="ORF">GCM10010430_38370</name>
</gene>
<evidence type="ECO:0000256" key="1">
    <source>
        <dbReference type="SAM" id="Phobius"/>
    </source>
</evidence>
<organism evidence="2 3">
    <name type="scientific">Kitasatospora cystarginea</name>
    <dbReference type="NCBI Taxonomy" id="58350"/>
    <lineage>
        <taxon>Bacteria</taxon>
        <taxon>Bacillati</taxon>
        <taxon>Actinomycetota</taxon>
        <taxon>Actinomycetes</taxon>
        <taxon>Kitasatosporales</taxon>
        <taxon>Streptomycetaceae</taxon>
        <taxon>Kitasatospora</taxon>
    </lineage>
</organism>
<evidence type="ECO:0008006" key="4">
    <source>
        <dbReference type="Google" id="ProtNLM"/>
    </source>
</evidence>
<dbReference type="EMBL" id="BAAATR010000016">
    <property type="protein sequence ID" value="GAA2251585.1"/>
    <property type="molecule type" value="Genomic_DNA"/>
</dbReference>
<name>A0ABN3E9Q4_9ACTN</name>
<keyword evidence="1" id="KW-0472">Membrane</keyword>
<keyword evidence="3" id="KW-1185">Reference proteome</keyword>
<feature type="transmembrane region" description="Helical" evidence="1">
    <location>
        <begin position="147"/>
        <end position="168"/>
    </location>
</feature>
<evidence type="ECO:0000313" key="2">
    <source>
        <dbReference type="EMBL" id="GAA2251585.1"/>
    </source>
</evidence>
<sequence length="178" mass="18216">MAVLLLVATGLLVGCGHVVESRAGDLRYAMREAGVVGRFTVASHAPVQVTRGRVICHGPVTATDGRLLEADATLNFDEPVGARIQVQYATDGSIHRVGLSPVTEDLSTICICLAGAVAGAVAAGAALGHAAPVLADRLETRGWERRLTVGAMALGLSLAACSVVLIAISPVARMVSPD</sequence>
<dbReference type="Proteomes" id="UP001500305">
    <property type="component" value="Unassembled WGS sequence"/>
</dbReference>